<dbReference type="EMBL" id="WTPW01000716">
    <property type="protein sequence ID" value="KAF0485828.1"/>
    <property type="molecule type" value="Genomic_DNA"/>
</dbReference>
<dbReference type="OrthoDB" id="2443682at2759"/>
<proteinExistence type="predicted"/>
<reference evidence="1 2" key="1">
    <citation type="journal article" date="2019" name="Environ. Microbiol.">
        <title>At the nexus of three kingdoms: the genome of the mycorrhizal fungus Gigaspora margarita provides insights into plant, endobacterial and fungal interactions.</title>
        <authorList>
            <person name="Venice F."/>
            <person name="Ghignone S."/>
            <person name="Salvioli di Fossalunga A."/>
            <person name="Amselem J."/>
            <person name="Novero M."/>
            <person name="Xianan X."/>
            <person name="Sedzielewska Toro K."/>
            <person name="Morin E."/>
            <person name="Lipzen A."/>
            <person name="Grigoriev I.V."/>
            <person name="Henrissat B."/>
            <person name="Martin F.M."/>
            <person name="Bonfante P."/>
        </authorList>
    </citation>
    <scope>NUCLEOTIDE SEQUENCE [LARGE SCALE GENOMIC DNA]</scope>
    <source>
        <strain evidence="1 2">BEG34</strain>
    </source>
</reference>
<keyword evidence="2" id="KW-1185">Reference proteome</keyword>
<evidence type="ECO:0000313" key="2">
    <source>
        <dbReference type="Proteomes" id="UP000439903"/>
    </source>
</evidence>
<sequence>MQAKGRLPLRFLNKKSKQLEELILLIIEAKKSNQYVKYGLYLESHARSRGWSDILKEICPNLLLVEAKAYLYNLQFHEDFIENYIISQDTEIPTTIDPKDKMLFRTTQLLLDKIDNVMSKAIRERNDLDNGPIKKPDIFGTYSNKGYNWKLLYGEISNGPFVDSVQVKTHKKLDRIKLGKFAKDSWDNAYRYYVTKH</sequence>
<protein>
    <submittedName>
        <fullName evidence="1">Uncharacterized protein</fullName>
    </submittedName>
</protein>
<gene>
    <name evidence="1" type="ORF">F8M41_022755</name>
</gene>
<dbReference type="Proteomes" id="UP000439903">
    <property type="component" value="Unassembled WGS sequence"/>
</dbReference>
<dbReference type="AlphaFoldDB" id="A0A8H4EHS0"/>
<accession>A0A8H4EHS0</accession>
<evidence type="ECO:0000313" key="1">
    <source>
        <dbReference type="EMBL" id="KAF0485828.1"/>
    </source>
</evidence>
<organism evidence="1 2">
    <name type="scientific">Gigaspora margarita</name>
    <dbReference type="NCBI Taxonomy" id="4874"/>
    <lineage>
        <taxon>Eukaryota</taxon>
        <taxon>Fungi</taxon>
        <taxon>Fungi incertae sedis</taxon>
        <taxon>Mucoromycota</taxon>
        <taxon>Glomeromycotina</taxon>
        <taxon>Glomeromycetes</taxon>
        <taxon>Diversisporales</taxon>
        <taxon>Gigasporaceae</taxon>
        <taxon>Gigaspora</taxon>
    </lineage>
</organism>
<comment type="caution">
    <text evidence="1">The sequence shown here is derived from an EMBL/GenBank/DDBJ whole genome shotgun (WGS) entry which is preliminary data.</text>
</comment>
<name>A0A8H4EHS0_GIGMA</name>